<dbReference type="InterPro" id="IPR019510">
    <property type="entry name" value="AKAP7-like_phosphoesterase"/>
</dbReference>
<keyword evidence="4" id="KW-1185">Reference proteome</keyword>
<reference evidence="3 4" key="1">
    <citation type="journal article" date="2023" name="Plant Dis.">
        <title>First Report of Diplodia intermedia Causing Canker and Dieback Diseases on Apple Trees in Canada.</title>
        <authorList>
            <person name="Ellouze W."/>
            <person name="Ilyukhin E."/>
            <person name="Sulman M."/>
            <person name="Ali S."/>
        </authorList>
    </citation>
    <scope>NUCLEOTIDE SEQUENCE [LARGE SCALE GENOMIC DNA]</scope>
    <source>
        <strain evidence="3 4">M45-28</strain>
    </source>
</reference>
<evidence type="ECO:0000313" key="4">
    <source>
        <dbReference type="Proteomes" id="UP001521184"/>
    </source>
</evidence>
<comment type="caution">
    <text evidence="3">The sequence shown here is derived from an EMBL/GenBank/DDBJ whole genome shotgun (WGS) entry which is preliminary data.</text>
</comment>
<accession>A0ABR3U0N5</accession>
<evidence type="ECO:0000313" key="3">
    <source>
        <dbReference type="EMBL" id="KAL1648892.1"/>
    </source>
</evidence>
<dbReference type="Proteomes" id="UP001521184">
    <property type="component" value="Unassembled WGS sequence"/>
</dbReference>
<gene>
    <name evidence="3" type="ORF">SLS58_002072</name>
</gene>
<dbReference type="Pfam" id="PF10469">
    <property type="entry name" value="AKAP7_NLS"/>
    <property type="match status" value="1"/>
</dbReference>
<protein>
    <recommendedName>
        <fullName evidence="2">A-kinase anchor protein 7-like phosphoesterase domain-containing protein</fullName>
    </recommendedName>
</protein>
<organism evidence="3 4">
    <name type="scientific">Diplodia intermedia</name>
    <dbReference type="NCBI Taxonomy" id="856260"/>
    <lineage>
        <taxon>Eukaryota</taxon>
        <taxon>Fungi</taxon>
        <taxon>Dikarya</taxon>
        <taxon>Ascomycota</taxon>
        <taxon>Pezizomycotina</taxon>
        <taxon>Dothideomycetes</taxon>
        <taxon>Dothideomycetes incertae sedis</taxon>
        <taxon>Botryosphaeriales</taxon>
        <taxon>Botryosphaeriaceae</taxon>
        <taxon>Diplodia</taxon>
    </lineage>
</organism>
<sequence length="240" mass="25690">MSLQTPDRVDEAASLLQGLDLAAILGGSQHAKPTAANAGKDAPASDVAQMSALDPSTIGDQPPPIEPLVISLRSLVSMHPPHKTSILYAEPEDPTGRLFAFCNALRCLFTEKGLMIEDTRPLKLHATVVNTIYAKSGGRHGKGFRRDPGLSEQSKEATAEASTDTSTGHGPNSRAPIRLDATSVLSKYEDYVWADSIHVGKVAICKMGAKKTINAQGDVVSEEYEQIASAELRGRNWTLM</sequence>
<evidence type="ECO:0000256" key="1">
    <source>
        <dbReference type="SAM" id="MobiDB-lite"/>
    </source>
</evidence>
<dbReference type="InterPro" id="IPR009210">
    <property type="entry name" value="ASCC1"/>
</dbReference>
<dbReference type="PANTHER" id="PTHR13360:SF1">
    <property type="entry name" value="ACTIVATING SIGNAL COINTEGRATOR 1 COMPLEX SUBUNIT 1"/>
    <property type="match status" value="1"/>
</dbReference>
<name>A0ABR3U0N5_9PEZI</name>
<feature type="compositionally biased region" description="Basic and acidic residues" evidence="1">
    <location>
        <begin position="144"/>
        <end position="158"/>
    </location>
</feature>
<evidence type="ECO:0000259" key="2">
    <source>
        <dbReference type="Pfam" id="PF10469"/>
    </source>
</evidence>
<proteinExistence type="predicted"/>
<feature type="region of interest" description="Disordered" evidence="1">
    <location>
        <begin position="138"/>
        <end position="176"/>
    </location>
</feature>
<dbReference type="PANTHER" id="PTHR13360">
    <property type="entry name" value="ACTIVATING SIGNAL COINTEGRATOR 1 COMPLEX SUBUNIT 1"/>
    <property type="match status" value="1"/>
</dbReference>
<dbReference type="EMBL" id="JAKEKT020000008">
    <property type="protein sequence ID" value="KAL1648892.1"/>
    <property type="molecule type" value="Genomic_DNA"/>
</dbReference>
<feature type="domain" description="A-kinase anchor protein 7-like phosphoesterase" evidence="2">
    <location>
        <begin position="66"/>
        <end position="213"/>
    </location>
</feature>
<dbReference type="Gene3D" id="3.90.1140.10">
    <property type="entry name" value="Cyclic phosphodiesterase"/>
    <property type="match status" value="1"/>
</dbReference>